<dbReference type="RefSeq" id="WP_057857255.1">
    <property type="nucleotide sequence ID" value="NZ_LLYB01000047.1"/>
</dbReference>
<evidence type="ECO:0000313" key="2">
    <source>
        <dbReference type="Proteomes" id="UP000051660"/>
    </source>
</evidence>
<accession>A0A0R3N8H6</accession>
<dbReference type="AlphaFoldDB" id="A0A0R3N8H6"/>
<evidence type="ECO:0000313" key="1">
    <source>
        <dbReference type="EMBL" id="KRR26163.1"/>
    </source>
</evidence>
<comment type="caution">
    <text evidence="1">The sequence shown here is derived from an EMBL/GenBank/DDBJ whole genome shotgun (WGS) entry which is preliminary data.</text>
</comment>
<proteinExistence type="predicted"/>
<reference evidence="1 2" key="1">
    <citation type="submission" date="2014-03" db="EMBL/GenBank/DDBJ databases">
        <title>Bradyrhizobium valentinum sp. nov., isolated from effective nodules of Lupinus mariae-josephae, a lupine endemic of basic-lime soils in Eastern Spain.</title>
        <authorList>
            <person name="Duran D."/>
            <person name="Rey L."/>
            <person name="Navarro A."/>
            <person name="Busquets A."/>
            <person name="Imperial J."/>
            <person name="Ruiz-Argueso T."/>
        </authorList>
    </citation>
    <scope>NUCLEOTIDE SEQUENCE [LARGE SCALE GENOMIC DNA]</scope>
    <source>
        <strain evidence="1 2">CCBAU 23086</strain>
    </source>
</reference>
<dbReference type="EMBL" id="LLYB01000047">
    <property type="protein sequence ID" value="KRR26163.1"/>
    <property type="molecule type" value="Genomic_DNA"/>
</dbReference>
<sequence>MADPNSPQEFIVQGEPVKSGQLADHLKREPGVKRVAQIAPDVVILSMTSTQANRLKSAFTAIVVEPNSTLKQFDPD</sequence>
<gene>
    <name evidence="1" type="ORF">CQ14_20975</name>
</gene>
<dbReference type="Proteomes" id="UP000051660">
    <property type="component" value="Unassembled WGS sequence"/>
</dbReference>
<dbReference type="OrthoDB" id="8240933at2"/>
<name>A0A0R3N8H6_9BRAD</name>
<organism evidence="1 2">
    <name type="scientific">Bradyrhizobium lablabi</name>
    <dbReference type="NCBI Taxonomy" id="722472"/>
    <lineage>
        <taxon>Bacteria</taxon>
        <taxon>Pseudomonadati</taxon>
        <taxon>Pseudomonadota</taxon>
        <taxon>Alphaproteobacteria</taxon>
        <taxon>Hyphomicrobiales</taxon>
        <taxon>Nitrobacteraceae</taxon>
        <taxon>Bradyrhizobium</taxon>
    </lineage>
</organism>
<protein>
    <submittedName>
        <fullName evidence="1">Uncharacterized protein</fullName>
    </submittedName>
</protein>